<organism evidence="13 14">
    <name type="scientific">Mobiluncus curtisii</name>
    <dbReference type="NCBI Taxonomy" id="2051"/>
    <lineage>
        <taxon>Bacteria</taxon>
        <taxon>Bacillati</taxon>
        <taxon>Actinomycetota</taxon>
        <taxon>Actinomycetes</taxon>
        <taxon>Actinomycetales</taxon>
        <taxon>Actinomycetaceae</taxon>
        <taxon>Mobiluncus</taxon>
    </lineage>
</organism>
<feature type="transmembrane region" description="Helical" evidence="11">
    <location>
        <begin position="105"/>
        <end position="125"/>
    </location>
</feature>
<keyword evidence="11" id="KW-1003">Cell membrane</keyword>
<feature type="transmembrane region" description="Helical" evidence="11">
    <location>
        <begin position="49"/>
        <end position="68"/>
    </location>
</feature>
<dbReference type="PRINTS" id="PR00123">
    <property type="entry name" value="ATPASEA"/>
</dbReference>
<dbReference type="GO" id="GO:0045259">
    <property type="term" value="C:proton-transporting ATP synthase complex"/>
    <property type="evidence" value="ECO:0007669"/>
    <property type="project" value="UniProtKB-KW"/>
</dbReference>
<dbReference type="InterPro" id="IPR035908">
    <property type="entry name" value="F0_ATP_A_sf"/>
</dbReference>
<accession>A0A2X2YY65</accession>
<name>A0A2X2YY65_9ACTO</name>
<comment type="function">
    <text evidence="11 12">Key component of the proton channel; it plays a direct role in the translocation of protons across the membrane.</text>
</comment>
<keyword evidence="5 11" id="KW-0812">Transmembrane</keyword>
<dbReference type="EMBL" id="UASJ01000001">
    <property type="protein sequence ID" value="SQB65415.1"/>
    <property type="molecule type" value="Genomic_DNA"/>
</dbReference>
<evidence type="ECO:0000256" key="8">
    <source>
        <dbReference type="ARBA" id="ARBA00023065"/>
    </source>
</evidence>
<keyword evidence="8 11" id="KW-0406">Ion transport</keyword>
<dbReference type="GeneID" id="55565229"/>
<evidence type="ECO:0000256" key="6">
    <source>
        <dbReference type="ARBA" id="ARBA00022781"/>
    </source>
</evidence>
<gene>
    <name evidence="11 13" type="primary">atpB</name>
    <name evidence="13" type="ORF">NCTC11820_01496</name>
</gene>
<dbReference type="RefSeq" id="WP_004007340.1">
    <property type="nucleotide sequence ID" value="NZ_CP068112.1"/>
</dbReference>
<evidence type="ECO:0000256" key="2">
    <source>
        <dbReference type="ARBA" id="ARBA00006810"/>
    </source>
</evidence>
<dbReference type="OMA" id="GFFWAAF"/>
<evidence type="ECO:0000256" key="10">
    <source>
        <dbReference type="ARBA" id="ARBA00023310"/>
    </source>
</evidence>
<evidence type="ECO:0000256" key="7">
    <source>
        <dbReference type="ARBA" id="ARBA00022989"/>
    </source>
</evidence>
<dbReference type="PANTHER" id="PTHR11410:SF0">
    <property type="entry name" value="ATP SYNTHASE SUBUNIT A"/>
    <property type="match status" value="1"/>
</dbReference>
<keyword evidence="6 11" id="KW-0375">Hydrogen ion transport</keyword>
<keyword evidence="3 11" id="KW-0813">Transport</keyword>
<evidence type="ECO:0000256" key="12">
    <source>
        <dbReference type="RuleBase" id="RU000483"/>
    </source>
</evidence>
<evidence type="ECO:0000256" key="3">
    <source>
        <dbReference type="ARBA" id="ARBA00022448"/>
    </source>
</evidence>
<evidence type="ECO:0000256" key="5">
    <source>
        <dbReference type="ARBA" id="ARBA00022692"/>
    </source>
</evidence>
<comment type="similarity">
    <text evidence="2 11 12">Belongs to the ATPase A chain family.</text>
</comment>
<keyword evidence="9 11" id="KW-0472">Membrane</keyword>
<dbReference type="Pfam" id="PF00119">
    <property type="entry name" value="ATP-synt_A"/>
    <property type="match status" value="1"/>
</dbReference>
<dbReference type="InterPro" id="IPR000568">
    <property type="entry name" value="ATP_synth_F0_asu"/>
</dbReference>
<keyword evidence="10 11" id="KW-0066">ATP synthesis</keyword>
<feature type="transmembrane region" description="Helical" evidence="11">
    <location>
        <begin position="137"/>
        <end position="155"/>
    </location>
</feature>
<keyword evidence="4 11" id="KW-0138">CF(0)</keyword>
<dbReference type="SUPFAM" id="SSF81336">
    <property type="entry name" value="F1F0 ATP synthase subunit A"/>
    <property type="match status" value="1"/>
</dbReference>
<sequence>MGVQLTLMSALVPNLVPTTDDSFHAPTIMDLFPPVVAFAGTPFTIDRVMMIRLIMTLLLVLCLVLYATRAKLIPGRAQYMLEFGFKFCQESIAEEVIGKEIGRKYTPIITTVFFSVLFMNISGIIPGFNLAGSAKPGFPLLLAVFAWFVFIYAGIRETGVGHFFKSSLFPPGVPWPLYLLLTPIEAISTFIIRPFTLFVRLLANMIAGHFLLALTLSATNYFLFAHLSALSPIGILTFAAAFAFTLFEILVAFLQAYIFAILTAVYVNLSVHAH</sequence>
<dbReference type="PANTHER" id="PTHR11410">
    <property type="entry name" value="ATP SYNTHASE SUBUNIT A"/>
    <property type="match status" value="1"/>
</dbReference>
<feature type="transmembrane region" description="Helical" evidence="11">
    <location>
        <begin position="175"/>
        <end position="192"/>
    </location>
</feature>
<dbReference type="Proteomes" id="UP000250245">
    <property type="component" value="Unassembled WGS sequence"/>
</dbReference>
<feature type="transmembrane region" description="Helical" evidence="11">
    <location>
        <begin position="223"/>
        <end position="243"/>
    </location>
</feature>
<comment type="subcellular location">
    <subcellularLocation>
        <location evidence="11 12">Cell membrane</location>
        <topology evidence="11 12">Multi-pass membrane protein</topology>
    </subcellularLocation>
    <subcellularLocation>
        <location evidence="1">Membrane</location>
        <topology evidence="1">Multi-pass membrane protein</topology>
    </subcellularLocation>
</comment>
<dbReference type="Gene3D" id="1.20.120.220">
    <property type="entry name" value="ATP synthase, F0 complex, subunit A"/>
    <property type="match status" value="1"/>
</dbReference>
<reference evidence="13 14" key="1">
    <citation type="submission" date="2018-06" db="EMBL/GenBank/DDBJ databases">
        <authorList>
            <consortium name="Pathogen Informatics"/>
            <person name="Doyle S."/>
        </authorList>
    </citation>
    <scope>NUCLEOTIDE SEQUENCE [LARGE SCALE GENOMIC DNA]</scope>
    <source>
        <strain evidence="13 14">NCTC11820</strain>
    </source>
</reference>
<protein>
    <recommendedName>
        <fullName evidence="11 12">ATP synthase subunit a</fullName>
    </recommendedName>
    <alternativeName>
        <fullName evidence="11">ATP synthase F0 sector subunit a</fullName>
    </alternativeName>
    <alternativeName>
        <fullName evidence="11">F-ATPase subunit 6</fullName>
    </alternativeName>
</protein>
<dbReference type="AlphaFoldDB" id="A0A2X2YY65"/>
<dbReference type="GO" id="GO:0046933">
    <property type="term" value="F:proton-transporting ATP synthase activity, rotational mechanism"/>
    <property type="evidence" value="ECO:0007669"/>
    <property type="project" value="UniProtKB-UniRule"/>
</dbReference>
<proteinExistence type="inferred from homology"/>
<evidence type="ECO:0000256" key="1">
    <source>
        <dbReference type="ARBA" id="ARBA00004141"/>
    </source>
</evidence>
<keyword evidence="7 11" id="KW-1133">Transmembrane helix</keyword>
<evidence type="ECO:0000256" key="11">
    <source>
        <dbReference type="HAMAP-Rule" id="MF_01393"/>
    </source>
</evidence>
<evidence type="ECO:0000256" key="9">
    <source>
        <dbReference type="ARBA" id="ARBA00023136"/>
    </source>
</evidence>
<dbReference type="CDD" id="cd00310">
    <property type="entry name" value="ATP-synt_Fo_a_6"/>
    <property type="match status" value="1"/>
</dbReference>
<evidence type="ECO:0000313" key="13">
    <source>
        <dbReference type="EMBL" id="SQB65415.1"/>
    </source>
</evidence>
<dbReference type="GO" id="GO:0005886">
    <property type="term" value="C:plasma membrane"/>
    <property type="evidence" value="ECO:0007669"/>
    <property type="project" value="UniProtKB-SubCell"/>
</dbReference>
<dbReference type="NCBIfam" id="TIGR01131">
    <property type="entry name" value="ATP_synt_6_or_A"/>
    <property type="match status" value="1"/>
</dbReference>
<dbReference type="HAMAP" id="MF_01393">
    <property type="entry name" value="ATP_synth_a_bact"/>
    <property type="match status" value="1"/>
</dbReference>
<dbReference type="InterPro" id="IPR045083">
    <property type="entry name" value="ATP_synth_F0_asu_bact/mt"/>
</dbReference>
<evidence type="ECO:0000256" key="4">
    <source>
        <dbReference type="ARBA" id="ARBA00022547"/>
    </source>
</evidence>
<feature type="transmembrane region" description="Helical" evidence="11">
    <location>
        <begin position="249"/>
        <end position="269"/>
    </location>
</feature>
<evidence type="ECO:0000313" key="14">
    <source>
        <dbReference type="Proteomes" id="UP000250245"/>
    </source>
</evidence>